<dbReference type="Gene3D" id="2.60.40.10">
    <property type="entry name" value="Immunoglobulins"/>
    <property type="match status" value="2"/>
</dbReference>
<dbReference type="PROSITE" id="PS50835">
    <property type="entry name" value="IG_LIKE"/>
    <property type="match status" value="1"/>
</dbReference>
<dbReference type="GO" id="GO:0009897">
    <property type="term" value="C:external side of plasma membrane"/>
    <property type="evidence" value="ECO:0007669"/>
    <property type="project" value="TreeGrafter"/>
</dbReference>
<gene>
    <name evidence="6" type="primary">LOC115589834</name>
</gene>
<dbReference type="PANTHER" id="PTHR11481:SF64">
    <property type="entry name" value="FC RECEPTOR-LIKE PROTEIN 4"/>
    <property type="match status" value="1"/>
</dbReference>
<evidence type="ECO:0000256" key="1">
    <source>
        <dbReference type="ARBA" id="ARBA00022729"/>
    </source>
</evidence>
<dbReference type="OrthoDB" id="6151406at2759"/>
<keyword evidence="4" id="KW-0472">Membrane</keyword>
<dbReference type="InterPro" id="IPR050488">
    <property type="entry name" value="Ig_Fc_receptor"/>
</dbReference>
<evidence type="ECO:0000259" key="5">
    <source>
        <dbReference type="PROSITE" id="PS50835"/>
    </source>
</evidence>
<dbReference type="RefSeq" id="XP_030286869.1">
    <property type="nucleotide sequence ID" value="XM_030431009.1"/>
</dbReference>
<dbReference type="AlphaFoldDB" id="A0A671TN36"/>
<dbReference type="InterPro" id="IPR007110">
    <property type="entry name" value="Ig-like_dom"/>
</dbReference>
<evidence type="ECO:0000256" key="4">
    <source>
        <dbReference type="SAM" id="Phobius"/>
    </source>
</evidence>
<evidence type="ECO:0000313" key="6">
    <source>
        <dbReference type="Ensembl" id="ENSSAUP00010003428.1"/>
    </source>
</evidence>
<dbReference type="InterPro" id="IPR013783">
    <property type="entry name" value="Ig-like_fold"/>
</dbReference>
<sequence>MEVASLCLIISATLSINPDRSQFFEYERISLSCAGPGNSTDWTLKRNVSSKTSQPCKGGFGYPYESVCTIMDADPLDNGVYWCESEQGECSKPINITVAEDDVILESPSHPVTEGDTVTLRCSYKKRTQYNPTSDFIATFYKDGKFFGTEPAGKMILSSVSRHHEGFYKCEHPEKGQSEQSWLSVTDQPSNASPSSPPTPHPPLMSLPNLVCTILLFILYTAILILAIYTYRRCTRARADVKKRASDQY</sequence>
<reference evidence="6" key="2">
    <citation type="submission" date="2025-05" db="UniProtKB">
        <authorList>
            <consortium name="Ensembl"/>
        </authorList>
    </citation>
    <scope>IDENTIFICATION</scope>
</reference>
<dbReference type="SMART" id="SM00409">
    <property type="entry name" value="IG"/>
    <property type="match status" value="2"/>
</dbReference>
<dbReference type="GeneID" id="115589834"/>
<dbReference type="SUPFAM" id="SSF48726">
    <property type="entry name" value="Immunoglobulin"/>
    <property type="match status" value="2"/>
</dbReference>
<keyword evidence="4" id="KW-0812">Transmembrane</keyword>
<dbReference type="InterPro" id="IPR003599">
    <property type="entry name" value="Ig_sub"/>
</dbReference>
<feature type="region of interest" description="Disordered" evidence="3">
    <location>
        <begin position="179"/>
        <end position="200"/>
    </location>
</feature>
<dbReference type="Proteomes" id="UP000472265">
    <property type="component" value="Chromosome 10"/>
</dbReference>
<evidence type="ECO:0000256" key="2">
    <source>
        <dbReference type="ARBA" id="ARBA00023157"/>
    </source>
</evidence>
<dbReference type="PANTHER" id="PTHR11481">
    <property type="entry name" value="IMMUNOGLOBULIN FC RECEPTOR"/>
    <property type="match status" value="1"/>
</dbReference>
<reference evidence="6" key="1">
    <citation type="submission" date="2021-04" db="EMBL/GenBank/DDBJ databases">
        <authorList>
            <consortium name="Wellcome Sanger Institute Data Sharing"/>
        </authorList>
    </citation>
    <scope>NUCLEOTIDE SEQUENCE [LARGE SCALE GENOMIC DNA]</scope>
</reference>
<dbReference type="RefSeq" id="XP_030286872.1">
    <property type="nucleotide sequence ID" value="XM_030431012.1"/>
</dbReference>
<evidence type="ECO:0000256" key="3">
    <source>
        <dbReference type="SAM" id="MobiDB-lite"/>
    </source>
</evidence>
<feature type="transmembrane region" description="Helical" evidence="4">
    <location>
        <begin position="207"/>
        <end position="229"/>
    </location>
</feature>
<dbReference type="OMA" id="CEYSTHW"/>
<proteinExistence type="predicted"/>
<keyword evidence="4" id="KW-1133">Transmembrane helix</keyword>
<dbReference type="RefSeq" id="XP_030286870.1">
    <property type="nucleotide sequence ID" value="XM_030431010.1"/>
</dbReference>
<name>A0A671TN36_SPAAU</name>
<dbReference type="GO" id="GO:0007166">
    <property type="term" value="P:cell surface receptor signaling pathway"/>
    <property type="evidence" value="ECO:0007669"/>
    <property type="project" value="TreeGrafter"/>
</dbReference>
<dbReference type="GeneTree" id="ENSGT00940000163711"/>
<dbReference type="GO" id="GO:0004888">
    <property type="term" value="F:transmembrane signaling receptor activity"/>
    <property type="evidence" value="ECO:0007669"/>
    <property type="project" value="TreeGrafter"/>
</dbReference>
<keyword evidence="2" id="KW-1015">Disulfide bond</keyword>
<accession>A0A671TN36</accession>
<organism evidence="6 7">
    <name type="scientific">Sparus aurata</name>
    <name type="common">Gilthead sea bream</name>
    <dbReference type="NCBI Taxonomy" id="8175"/>
    <lineage>
        <taxon>Eukaryota</taxon>
        <taxon>Metazoa</taxon>
        <taxon>Chordata</taxon>
        <taxon>Craniata</taxon>
        <taxon>Vertebrata</taxon>
        <taxon>Euteleostomi</taxon>
        <taxon>Actinopterygii</taxon>
        <taxon>Neopterygii</taxon>
        <taxon>Teleostei</taxon>
        <taxon>Neoteleostei</taxon>
        <taxon>Acanthomorphata</taxon>
        <taxon>Eupercaria</taxon>
        <taxon>Spariformes</taxon>
        <taxon>Sparidae</taxon>
        <taxon>Sparus</taxon>
    </lineage>
</organism>
<dbReference type="RefSeq" id="XP_030286871.1">
    <property type="nucleotide sequence ID" value="XM_030431011.1"/>
</dbReference>
<dbReference type="Ensembl" id="ENSSAUT00010003721.1">
    <property type="protein sequence ID" value="ENSSAUP00010003432.1"/>
    <property type="gene ID" value="ENSSAUG00010001833.1"/>
</dbReference>
<keyword evidence="7" id="KW-1185">Reference proteome</keyword>
<dbReference type="InterPro" id="IPR036179">
    <property type="entry name" value="Ig-like_dom_sf"/>
</dbReference>
<evidence type="ECO:0000313" key="7">
    <source>
        <dbReference type="Proteomes" id="UP000472265"/>
    </source>
</evidence>
<keyword evidence="1" id="KW-0732">Signal</keyword>
<feature type="domain" description="Ig-like" evidence="5">
    <location>
        <begin position="93"/>
        <end position="186"/>
    </location>
</feature>
<protein>
    <submittedName>
        <fullName evidence="6">Fc receptor-like protein 5</fullName>
    </submittedName>
</protein>
<feature type="compositionally biased region" description="Polar residues" evidence="3">
    <location>
        <begin position="179"/>
        <end position="188"/>
    </location>
</feature>
<dbReference type="Pfam" id="PF13895">
    <property type="entry name" value="Ig_2"/>
    <property type="match status" value="1"/>
</dbReference>
<dbReference type="Ensembl" id="ENSSAUT00010003717.1">
    <property type="protein sequence ID" value="ENSSAUP00010003428.1"/>
    <property type="gene ID" value="ENSSAUG00010001833.1"/>
</dbReference>
<dbReference type="GO" id="GO:0006955">
    <property type="term" value="P:immune response"/>
    <property type="evidence" value="ECO:0007669"/>
    <property type="project" value="TreeGrafter"/>
</dbReference>